<evidence type="ECO:0000256" key="2">
    <source>
        <dbReference type="ARBA" id="ARBA00004529"/>
    </source>
</evidence>
<proteinExistence type="evidence at transcript level"/>
<evidence type="ECO:0000256" key="4">
    <source>
        <dbReference type="ARBA" id="ARBA00004657"/>
    </source>
</evidence>
<evidence type="ECO:0000256" key="10">
    <source>
        <dbReference type="ARBA" id="ARBA00023054"/>
    </source>
</evidence>
<organism evidence="15">
    <name type="scientific">Phallusia mammillata</name>
    <dbReference type="NCBI Taxonomy" id="59560"/>
    <lineage>
        <taxon>Eukaryota</taxon>
        <taxon>Metazoa</taxon>
        <taxon>Chordata</taxon>
        <taxon>Tunicata</taxon>
        <taxon>Ascidiacea</taxon>
        <taxon>Phlebobranchia</taxon>
        <taxon>Ascidiidae</taxon>
        <taxon>Phallusia</taxon>
    </lineage>
</organism>
<evidence type="ECO:0000256" key="12">
    <source>
        <dbReference type="ARBA" id="ARBA00034776"/>
    </source>
</evidence>
<dbReference type="EMBL" id="LR784388">
    <property type="protein sequence ID" value="CAB3236499.1"/>
    <property type="molecule type" value="mRNA"/>
</dbReference>
<dbReference type="GO" id="GO:0005938">
    <property type="term" value="C:cell cortex"/>
    <property type="evidence" value="ECO:0007669"/>
    <property type="project" value="UniProtKB-SubCell"/>
</dbReference>
<evidence type="ECO:0000313" key="15">
    <source>
        <dbReference type="EMBL" id="CAB3236499.1"/>
    </source>
</evidence>
<keyword evidence="10" id="KW-0175">Coiled coil</keyword>
<dbReference type="AlphaFoldDB" id="A0A6F9DB64"/>
<evidence type="ECO:0000256" key="6">
    <source>
        <dbReference type="ARBA" id="ARBA00022499"/>
    </source>
</evidence>
<evidence type="ECO:0000256" key="3">
    <source>
        <dbReference type="ARBA" id="ARBA00004544"/>
    </source>
</evidence>
<evidence type="ECO:0000256" key="9">
    <source>
        <dbReference type="ARBA" id="ARBA00022990"/>
    </source>
</evidence>
<evidence type="ECO:0000256" key="5">
    <source>
        <dbReference type="ARBA" id="ARBA00022490"/>
    </source>
</evidence>
<reference evidence="15" key="1">
    <citation type="submission" date="2020-04" db="EMBL/GenBank/DDBJ databases">
        <authorList>
            <person name="Neveu A P."/>
        </authorList>
    </citation>
    <scope>NUCLEOTIDE SEQUENCE</scope>
    <source>
        <tissue evidence="15">Whole embryo</tissue>
    </source>
</reference>
<keyword evidence="6" id="KW-1017">Isopeptide bond</keyword>
<accession>A0A6F9DB64</accession>
<dbReference type="GO" id="GO:0001725">
    <property type="term" value="C:stress fiber"/>
    <property type="evidence" value="ECO:0007669"/>
    <property type="project" value="UniProtKB-SubCell"/>
</dbReference>
<dbReference type="Pfam" id="PF05502">
    <property type="entry name" value="Dynactin_p62"/>
    <property type="match status" value="2"/>
</dbReference>
<keyword evidence="8" id="KW-0832">Ubl conjugation</keyword>
<comment type="similarity">
    <text evidence="12">Belongs to the dynactin subunit 4 family.</text>
</comment>
<keyword evidence="11" id="KW-0206">Cytoskeleton</keyword>
<evidence type="ECO:0000256" key="11">
    <source>
        <dbReference type="ARBA" id="ARBA00023212"/>
    </source>
</evidence>
<protein>
    <recommendedName>
        <fullName evidence="13">Dynactin subunit 4</fullName>
    </recommendedName>
</protein>
<dbReference type="GO" id="GO:0005869">
    <property type="term" value="C:dynactin complex"/>
    <property type="evidence" value="ECO:0007669"/>
    <property type="project" value="InterPro"/>
</dbReference>
<comment type="subunit">
    <text evidence="14">Subunit of dynactin, a multiprotein complex part of a tripartite complex with dynein and a adapter, such as BICDL1, BICD2 or HOOK3. The dynactin complex is built around ACTR1A/ACTB filament and consists of an actin-related filament composed of a shoulder domain, a pointed end and a barbed end. Its length is defined by its flexible shoulder domain. The soulder is composed of 2 DCTN1 subunits, 4 DCTN2 and 2 DCTN3. The 4 DCNT2 (via N-terminus) bind the ACTR1A filament and act as molecular rulers to determine the length. The pointed end is important for binding dynein-dynactin cargo adapters. Consists of 4 subunits: ACTR10, DCNT4, DCTN5 and DCTN6. The barbed end is composed of a CAPZA1:CAPZB heterodimers, which binds ACTR1A/ACTB filament and dynactin and stabilizes dynactin. Interacts with ATP7B, but not ATP7A, in a copper-dependent manner. Interacts with ANK2; this interaction is required for localization at costameres. Interacts with N4BP2L1.</text>
</comment>
<evidence type="ECO:0000256" key="14">
    <source>
        <dbReference type="ARBA" id="ARBA00093507"/>
    </source>
</evidence>
<gene>
    <name evidence="15" type="primary">Dctn4</name>
</gene>
<sequence length="468" mass="52889">MATLLQISKVKYLIDENSDECDSLANLYFCMYCLSLRSADVLQHEIDSHFCPQTLDSLSPAEAPLKRNKSANSWQCPACLHPLSTRATSTAIQVTDDPTKSTAKKVYYQACTFCRWSTRGIGMPDKDIVNGAWTEKANPDVQRVNQLLEYYKYVAQQEKLDQETKRSSKKRGYFAVAMQLNKYGGARLGIGGKKPSPLTQVSSKLGESPSLKEVTIEPAKTYALEDLEPLPEDIYHKVVNFAKVSSVTQRHSHPEHQSESVNDFWPQKTRMFIKQSLRCKGCDHNIIKPEYNASSIKFKIHLVAVNQIPEIRINKVPKLVPGESCKIILTLVNPTEHVLHVTLLPHIEEEKTQRSNCQVELPTSDLVLSKYDEAAEFIAPEGGQAQFEDDPEVIAYRRGNRIGFYLQCTPDKDLQHGDEVWVTFKYKHEHYGNTTIVALLKGDKQQGEPEADWLKQTVFVNVGRISSS</sequence>
<evidence type="ECO:0000256" key="8">
    <source>
        <dbReference type="ARBA" id="ARBA00022843"/>
    </source>
</evidence>
<evidence type="ECO:0000256" key="13">
    <source>
        <dbReference type="ARBA" id="ARBA00034864"/>
    </source>
</evidence>
<keyword evidence="9" id="KW-0007">Acetylation</keyword>
<comment type="subcellular location">
    <subcellularLocation>
        <location evidence="3">Cytoplasm</location>
        <location evidence="3">Cell cortex</location>
    </subcellularLocation>
    <subcellularLocation>
        <location evidence="1">Cytoplasm</location>
        <location evidence="1">Cytoskeleton</location>
        <location evidence="1">Microtubule organizing center</location>
        <location evidence="1">Centrosome</location>
    </subcellularLocation>
    <subcellularLocation>
        <location evidence="2">Cytoplasm</location>
        <location evidence="2">Cytoskeleton</location>
        <location evidence="2">Stress fiber</location>
    </subcellularLocation>
    <subcellularLocation>
        <location evidence="4">Cytoplasm</location>
        <location evidence="4">Myofibril</location>
    </subcellularLocation>
</comment>
<dbReference type="GO" id="GO:0030016">
    <property type="term" value="C:myofibril"/>
    <property type="evidence" value="ECO:0007669"/>
    <property type="project" value="UniProtKB-SubCell"/>
</dbReference>
<dbReference type="PANTHER" id="PTHR13034:SF2">
    <property type="entry name" value="DYNACTIN SUBUNIT 4"/>
    <property type="match status" value="1"/>
</dbReference>
<evidence type="ECO:0000256" key="1">
    <source>
        <dbReference type="ARBA" id="ARBA00004300"/>
    </source>
</evidence>
<dbReference type="PANTHER" id="PTHR13034">
    <property type="entry name" value="DYNACTIN P62 SUBUNIT"/>
    <property type="match status" value="1"/>
</dbReference>
<evidence type="ECO:0000256" key="7">
    <source>
        <dbReference type="ARBA" id="ARBA00022553"/>
    </source>
</evidence>
<name>A0A6F9DB64_9ASCI</name>
<keyword evidence="7" id="KW-0597">Phosphoprotein</keyword>
<keyword evidence="5" id="KW-0963">Cytoplasm</keyword>
<dbReference type="InterPro" id="IPR008603">
    <property type="entry name" value="DCTN4"/>
</dbReference>
<dbReference type="GO" id="GO:0005813">
    <property type="term" value="C:centrosome"/>
    <property type="evidence" value="ECO:0007669"/>
    <property type="project" value="UniProtKB-SubCell"/>
</dbReference>